<dbReference type="PANTHER" id="PTHR42796">
    <property type="entry name" value="FUMARYLACETOACETATE HYDROLASE DOMAIN-CONTAINING PROTEIN 2A-RELATED"/>
    <property type="match status" value="1"/>
</dbReference>
<dbReference type="Pfam" id="PF01557">
    <property type="entry name" value="FAA_hydrolase"/>
    <property type="match status" value="1"/>
</dbReference>
<evidence type="ECO:0000313" key="4">
    <source>
        <dbReference type="EMBL" id="TWB46831.1"/>
    </source>
</evidence>
<evidence type="ECO:0000256" key="1">
    <source>
        <dbReference type="ARBA" id="ARBA00010211"/>
    </source>
</evidence>
<dbReference type="GO" id="GO:0016853">
    <property type="term" value="F:isomerase activity"/>
    <property type="evidence" value="ECO:0007669"/>
    <property type="project" value="UniProtKB-ARBA"/>
</dbReference>
<comment type="caution">
    <text evidence="4">The sequence shown here is derived from an EMBL/GenBank/DDBJ whole genome shotgun (WGS) entry which is preliminary data.</text>
</comment>
<dbReference type="Proteomes" id="UP000318050">
    <property type="component" value="Unassembled WGS sequence"/>
</dbReference>
<dbReference type="InterPro" id="IPR036663">
    <property type="entry name" value="Fumarylacetoacetase_C_sf"/>
</dbReference>
<evidence type="ECO:0000259" key="3">
    <source>
        <dbReference type="Pfam" id="PF01557"/>
    </source>
</evidence>
<dbReference type="OrthoDB" id="9780293at2"/>
<keyword evidence="2" id="KW-0479">Metal-binding</keyword>
<dbReference type="EMBL" id="VITT01000043">
    <property type="protein sequence ID" value="TWB46831.1"/>
    <property type="molecule type" value="Genomic_DNA"/>
</dbReference>
<evidence type="ECO:0000256" key="2">
    <source>
        <dbReference type="ARBA" id="ARBA00022723"/>
    </source>
</evidence>
<accession>A0A560HLL0</accession>
<dbReference type="InterPro" id="IPR051121">
    <property type="entry name" value="FAH"/>
</dbReference>
<sequence length="284" mass="30834">MKLLSFKIAGEETYGAVVDGGVIDLKRATGNKYPDLKAVLAADALAEMETLIAGKTADYGLGEIEYLPVIPNPDKIFCIGINYGTHMMETSKVTPEAPIVFARFANSQIGHLQPFLAPPESTKVDWEGEIAVIIGKTGRRISEDQAWEYIAGYAPYNDGSMREHQKKDGQWTPGKNFVGSGPFGPWMATRGEIADNAKLNLVTRLNGVEVQRGTSHDMIYSIPKLIAYCSMFSQLEPGDVIVTGTPGGVGSKRTPPLFMKDGDTIEVEIEEIGVLRNPVKAEVA</sequence>
<feature type="domain" description="Fumarylacetoacetase-like C-terminal" evidence="3">
    <location>
        <begin position="75"/>
        <end position="279"/>
    </location>
</feature>
<organism evidence="4 5">
    <name type="scientific">Nitrospirillum amazonense</name>
    <dbReference type="NCBI Taxonomy" id="28077"/>
    <lineage>
        <taxon>Bacteria</taxon>
        <taxon>Pseudomonadati</taxon>
        <taxon>Pseudomonadota</taxon>
        <taxon>Alphaproteobacteria</taxon>
        <taxon>Rhodospirillales</taxon>
        <taxon>Azospirillaceae</taxon>
        <taxon>Nitrospirillum</taxon>
    </lineage>
</organism>
<name>A0A560HLL0_9PROT</name>
<dbReference type="PANTHER" id="PTHR42796:SF4">
    <property type="entry name" value="FUMARYLACETOACETATE HYDROLASE DOMAIN-CONTAINING PROTEIN 2A"/>
    <property type="match status" value="1"/>
</dbReference>
<dbReference type="GO" id="GO:0019752">
    <property type="term" value="P:carboxylic acid metabolic process"/>
    <property type="evidence" value="ECO:0007669"/>
    <property type="project" value="UniProtKB-ARBA"/>
</dbReference>
<dbReference type="Gene3D" id="3.90.850.10">
    <property type="entry name" value="Fumarylacetoacetase-like, C-terminal domain"/>
    <property type="match status" value="1"/>
</dbReference>
<dbReference type="InterPro" id="IPR011234">
    <property type="entry name" value="Fumarylacetoacetase-like_C"/>
</dbReference>
<dbReference type="SUPFAM" id="SSF56529">
    <property type="entry name" value="FAH"/>
    <property type="match status" value="1"/>
</dbReference>
<comment type="similarity">
    <text evidence="1">Belongs to the FAH family.</text>
</comment>
<reference evidence="4 5" key="1">
    <citation type="submission" date="2019-06" db="EMBL/GenBank/DDBJ databases">
        <title>Genomic Encyclopedia of Type Strains, Phase IV (KMG-V): Genome sequencing to study the core and pangenomes of soil and plant-associated prokaryotes.</title>
        <authorList>
            <person name="Whitman W."/>
        </authorList>
    </citation>
    <scope>NUCLEOTIDE SEQUENCE [LARGE SCALE GENOMIC DNA]</scope>
    <source>
        <strain evidence="4 5">BR 11140</strain>
    </source>
</reference>
<evidence type="ECO:0000313" key="5">
    <source>
        <dbReference type="Proteomes" id="UP000318050"/>
    </source>
</evidence>
<dbReference type="AlphaFoldDB" id="A0A560HLL0"/>
<dbReference type="GO" id="GO:0046872">
    <property type="term" value="F:metal ion binding"/>
    <property type="evidence" value="ECO:0007669"/>
    <property type="project" value="UniProtKB-KW"/>
</dbReference>
<dbReference type="FunFam" id="3.90.850.10:FF:000002">
    <property type="entry name" value="2-hydroxyhepta-2,4-diene-1,7-dioate isomerase"/>
    <property type="match status" value="1"/>
</dbReference>
<proteinExistence type="inferred from homology"/>
<protein>
    <submittedName>
        <fullName evidence="4">2-keto-4-pentenoate hydratase/2-oxohepta-3-ene-1,7-dioic acid hydratase in catechol pathway</fullName>
    </submittedName>
</protein>
<gene>
    <name evidence="4" type="ORF">FBZ92_14326</name>
</gene>